<reference evidence="2 3" key="1">
    <citation type="journal article" date="2017" name="Int. J. Parasitol.">
        <title>The genome of the protozoan parasite Cystoisospora suis and a reverse vaccinology approach to identify vaccine candidates.</title>
        <authorList>
            <person name="Palmieri N."/>
            <person name="Shrestha A."/>
            <person name="Ruttkowski B."/>
            <person name="Beck T."/>
            <person name="Vogl C."/>
            <person name="Tomley F."/>
            <person name="Blake D.P."/>
            <person name="Joachim A."/>
        </authorList>
    </citation>
    <scope>NUCLEOTIDE SEQUENCE [LARGE SCALE GENOMIC DNA]</scope>
    <source>
        <strain evidence="2 3">Wien I</strain>
    </source>
</reference>
<dbReference type="InterPro" id="IPR035892">
    <property type="entry name" value="C2_domain_sf"/>
</dbReference>
<dbReference type="OrthoDB" id="419768at2759"/>
<dbReference type="PANTHER" id="PTHR47052">
    <property type="entry name" value="CONSERVED SERINE PROLINE-RICH PROTEIN (AFU_ORTHOLOGUE AFUA_2G01790)"/>
    <property type="match status" value="1"/>
</dbReference>
<keyword evidence="3" id="KW-1185">Reference proteome</keyword>
<dbReference type="InterPro" id="IPR000008">
    <property type="entry name" value="C2_dom"/>
</dbReference>
<dbReference type="VEuPathDB" id="ToxoDB:CSUI_001795"/>
<dbReference type="GeneID" id="94425210"/>
<dbReference type="Proteomes" id="UP000221165">
    <property type="component" value="Unassembled WGS sequence"/>
</dbReference>
<dbReference type="RefSeq" id="XP_067926026.1">
    <property type="nucleotide sequence ID" value="XM_068061999.1"/>
</dbReference>
<dbReference type="InterPro" id="IPR052981">
    <property type="entry name" value="Ingression_C2_domain"/>
</dbReference>
<dbReference type="SUPFAM" id="SSF49562">
    <property type="entry name" value="C2 domain (Calcium/lipid-binding domain, CaLB)"/>
    <property type="match status" value="1"/>
</dbReference>
<dbReference type="Pfam" id="PF00168">
    <property type="entry name" value="C2"/>
    <property type="match status" value="1"/>
</dbReference>
<gene>
    <name evidence="2" type="ORF">CSUI_001795</name>
</gene>
<dbReference type="Gene3D" id="2.60.40.150">
    <property type="entry name" value="C2 domain"/>
    <property type="match status" value="1"/>
</dbReference>
<feature type="domain" description="C2" evidence="1">
    <location>
        <begin position="1"/>
        <end position="106"/>
    </location>
</feature>
<feature type="non-terminal residue" evidence="2">
    <location>
        <position position="108"/>
    </location>
</feature>
<name>A0A2C6LBH8_9APIC</name>
<organism evidence="2 3">
    <name type="scientific">Cystoisospora suis</name>
    <dbReference type="NCBI Taxonomy" id="483139"/>
    <lineage>
        <taxon>Eukaryota</taxon>
        <taxon>Sar</taxon>
        <taxon>Alveolata</taxon>
        <taxon>Apicomplexa</taxon>
        <taxon>Conoidasida</taxon>
        <taxon>Coccidia</taxon>
        <taxon>Eucoccidiorida</taxon>
        <taxon>Eimeriorina</taxon>
        <taxon>Sarcocystidae</taxon>
        <taxon>Cystoisospora</taxon>
    </lineage>
</organism>
<evidence type="ECO:0000313" key="3">
    <source>
        <dbReference type="Proteomes" id="UP000221165"/>
    </source>
</evidence>
<comment type="caution">
    <text evidence="2">The sequence shown here is derived from an EMBL/GenBank/DDBJ whole genome shotgun (WGS) entry which is preliminary data.</text>
</comment>
<evidence type="ECO:0000313" key="2">
    <source>
        <dbReference type="EMBL" id="PHJ24353.1"/>
    </source>
</evidence>
<sequence length="108" mass="12311">MSDPNQPTHVTVTVYCARDLYSTNLIAKMDPYCIVSMGTHVFKTNVDDHGGKTPHWNQTFRMDYAGESHIRFKVMDKDKLSKDDYVGMADVTLSPIVYGTRVYNSEIE</sequence>
<dbReference type="PANTHER" id="PTHR47052:SF3">
    <property type="entry name" value="INGRESSION PROTEIN 1"/>
    <property type="match status" value="1"/>
</dbReference>
<dbReference type="SMART" id="SM00239">
    <property type="entry name" value="C2"/>
    <property type="match status" value="1"/>
</dbReference>
<accession>A0A2C6LBH8</accession>
<dbReference type="CDD" id="cd00030">
    <property type="entry name" value="C2"/>
    <property type="match status" value="1"/>
</dbReference>
<dbReference type="EMBL" id="MIGC01000717">
    <property type="protein sequence ID" value="PHJ24353.1"/>
    <property type="molecule type" value="Genomic_DNA"/>
</dbReference>
<dbReference type="AlphaFoldDB" id="A0A2C6LBH8"/>
<evidence type="ECO:0000259" key="1">
    <source>
        <dbReference type="PROSITE" id="PS50004"/>
    </source>
</evidence>
<dbReference type="PROSITE" id="PS50004">
    <property type="entry name" value="C2"/>
    <property type="match status" value="1"/>
</dbReference>
<protein>
    <submittedName>
        <fullName evidence="2">Elicitor-responsive protein</fullName>
    </submittedName>
</protein>
<proteinExistence type="predicted"/>